<proteinExistence type="inferred from homology"/>
<name>A0A0B3Y5A4_9ALTE</name>
<dbReference type="SUPFAM" id="SSF55174">
    <property type="entry name" value="Alpha-L RNA-binding motif"/>
    <property type="match status" value="1"/>
</dbReference>
<reference evidence="7 8" key="1">
    <citation type="submission" date="2014-12" db="EMBL/GenBank/DDBJ databases">
        <title>Genome sequencing of Alteromonas marina AD001.</title>
        <authorList>
            <person name="Adrian T.G.S."/>
            <person name="Chan K.G."/>
        </authorList>
    </citation>
    <scope>NUCLEOTIDE SEQUENCE [LARGE SCALE GENOMIC DNA]</scope>
    <source>
        <strain evidence="7 8">AD001</strain>
    </source>
</reference>
<dbReference type="GO" id="GO:0034605">
    <property type="term" value="P:cellular response to heat"/>
    <property type="evidence" value="ECO:0007669"/>
    <property type="project" value="InterPro"/>
</dbReference>
<sequence>MSQSDSNNTTQNVRLDKWLWAARFFKTRAIARDMVQSGKVQYNGQRAKPGKHVELGAMIKVPSGWDNREIKVLGLSDKRLSAPLAQALFEETIESVTKREENQTARKMNAFHSPKPDHRPDKKQRRQIIKFKQQ</sequence>
<keyword evidence="3 4" id="KW-0238">DNA-binding</keyword>
<evidence type="ECO:0000313" key="8">
    <source>
        <dbReference type="Proteomes" id="UP000031197"/>
    </source>
</evidence>
<evidence type="ECO:0000256" key="2">
    <source>
        <dbReference type="ARBA" id="ARBA00022884"/>
    </source>
</evidence>
<evidence type="ECO:0000256" key="1">
    <source>
        <dbReference type="ARBA" id="ARBA00008396"/>
    </source>
</evidence>
<dbReference type="GeneID" id="56268995"/>
<evidence type="ECO:0000259" key="6">
    <source>
        <dbReference type="SMART" id="SM00363"/>
    </source>
</evidence>
<dbReference type="Proteomes" id="UP000031197">
    <property type="component" value="Unassembled WGS sequence"/>
</dbReference>
<dbReference type="OrthoDB" id="9797176at2"/>
<evidence type="ECO:0000256" key="5">
    <source>
        <dbReference type="SAM" id="MobiDB-lite"/>
    </source>
</evidence>
<dbReference type="GO" id="GO:0003727">
    <property type="term" value="F:single-stranded RNA binding"/>
    <property type="evidence" value="ECO:0007669"/>
    <property type="project" value="InterPro"/>
</dbReference>
<organism evidence="7 8">
    <name type="scientific">Alteromonas marina</name>
    <dbReference type="NCBI Taxonomy" id="203795"/>
    <lineage>
        <taxon>Bacteria</taxon>
        <taxon>Pseudomonadati</taxon>
        <taxon>Pseudomonadota</taxon>
        <taxon>Gammaproteobacteria</taxon>
        <taxon>Alteromonadales</taxon>
        <taxon>Alteromonadaceae</taxon>
        <taxon>Alteromonas/Salinimonas group</taxon>
        <taxon>Alteromonas</taxon>
    </lineage>
</organism>
<evidence type="ECO:0000313" key="7">
    <source>
        <dbReference type="EMBL" id="KHT50688.1"/>
    </source>
</evidence>
<evidence type="ECO:0000256" key="4">
    <source>
        <dbReference type="PIRNR" id="PIRNR016821"/>
    </source>
</evidence>
<dbReference type="PROSITE" id="PS50889">
    <property type="entry name" value="S4"/>
    <property type="match status" value="1"/>
</dbReference>
<dbReference type="SMART" id="SM00363">
    <property type="entry name" value="S4"/>
    <property type="match status" value="1"/>
</dbReference>
<feature type="region of interest" description="Disordered" evidence="5">
    <location>
        <begin position="97"/>
        <end position="134"/>
    </location>
</feature>
<evidence type="ECO:0000256" key="3">
    <source>
        <dbReference type="ARBA" id="ARBA00023125"/>
    </source>
</evidence>
<dbReference type="InterPro" id="IPR002942">
    <property type="entry name" value="S4_RNA-bd"/>
</dbReference>
<protein>
    <recommendedName>
        <fullName evidence="4">Heat shock protein 15</fullName>
    </recommendedName>
</protein>
<dbReference type="Pfam" id="PF01479">
    <property type="entry name" value="S4"/>
    <property type="match status" value="1"/>
</dbReference>
<keyword evidence="2 4" id="KW-0694">RNA-binding</keyword>
<dbReference type="RefSeq" id="WP_014977772.1">
    <property type="nucleotide sequence ID" value="NZ_JWLW01000023.1"/>
</dbReference>
<feature type="compositionally biased region" description="Basic residues" evidence="5">
    <location>
        <begin position="121"/>
        <end position="134"/>
    </location>
</feature>
<dbReference type="GO" id="GO:0003677">
    <property type="term" value="F:DNA binding"/>
    <property type="evidence" value="ECO:0007669"/>
    <property type="project" value="UniProtKB-KW"/>
</dbReference>
<dbReference type="CDD" id="cd00165">
    <property type="entry name" value="S4"/>
    <property type="match status" value="1"/>
</dbReference>
<feature type="domain" description="RNA-binding S4" evidence="6">
    <location>
        <begin position="13"/>
        <end position="80"/>
    </location>
</feature>
<dbReference type="NCBIfam" id="NF007673">
    <property type="entry name" value="PRK10348.1"/>
    <property type="match status" value="1"/>
</dbReference>
<comment type="caution">
    <text evidence="7">The sequence shown here is derived from an EMBL/GenBank/DDBJ whole genome shotgun (WGS) entry which is preliminary data.</text>
</comment>
<accession>A0A0B3Y5A4</accession>
<keyword evidence="7" id="KW-0346">Stress response</keyword>
<gene>
    <name evidence="7" type="ORF">RJ41_12955</name>
</gene>
<keyword evidence="8" id="KW-1185">Reference proteome</keyword>
<dbReference type="PIRSF" id="PIRSF016821">
    <property type="entry name" value="HSP15"/>
    <property type="match status" value="1"/>
</dbReference>
<dbReference type="EMBL" id="JWLW01000023">
    <property type="protein sequence ID" value="KHT50688.1"/>
    <property type="molecule type" value="Genomic_DNA"/>
</dbReference>
<dbReference type="Gene3D" id="3.10.290.10">
    <property type="entry name" value="RNA-binding S4 domain"/>
    <property type="match status" value="1"/>
</dbReference>
<dbReference type="AlphaFoldDB" id="A0A0B3Y5A4"/>
<dbReference type="InterPro" id="IPR025708">
    <property type="entry name" value="HSP15"/>
</dbReference>
<dbReference type="GO" id="GO:0043023">
    <property type="term" value="F:ribosomal large subunit binding"/>
    <property type="evidence" value="ECO:0007669"/>
    <property type="project" value="InterPro"/>
</dbReference>
<dbReference type="InterPro" id="IPR036986">
    <property type="entry name" value="S4_RNA-bd_sf"/>
</dbReference>
<comment type="similarity">
    <text evidence="1 4">Belongs to the HSP15 family.</text>
</comment>